<proteinExistence type="predicted"/>
<evidence type="ECO:0000313" key="2">
    <source>
        <dbReference type="Proteomes" id="UP001147747"/>
    </source>
</evidence>
<evidence type="ECO:0000313" key="1">
    <source>
        <dbReference type="EMBL" id="KAJ5408589.1"/>
    </source>
</evidence>
<keyword evidence="2" id="KW-1185">Reference proteome</keyword>
<protein>
    <submittedName>
        <fullName evidence="1">Uncharacterized protein</fullName>
    </submittedName>
</protein>
<reference evidence="1" key="1">
    <citation type="submission" date="2022-12" db="EMBL/GenBank/DDBJ databases">
        <authorList>
            <person name="Petersen C."/>
        </authorList>
    </citation>
    <scope>NUCLEOTIDE SEQUENCE</scope>
    <source>
        <strain evidence="1">IBT 29677</strain>
    </source>
</reference>
<dbReference type="OrthoDB" id="4364947at2759"/>
<sequence length="278" mass="31524">MPPKYQLIDPSSKDQQQELQIRELLNMTDNTFFQLHQAKQLRNSKSDLLGEIEHQWINSTINDALQSGQSLVKLLEPHRLDMVKRKGKITSSNKKRWKNEDCLKAYEKQSNLILHQERLDKVFTHLKNLAPPQEEISKSGPDSNESHTQFFSELEAARKPTPELAGDIERTPGLIEPQAPIELPSDSVPQTIIAELPGDATSLKPKSAKPVPKIIITRTPENISVEYIGSPATPDQPRHENDEMNQILGWKQTRNDVRLHQSASLSNIIAEMDNARIN</sequence>
<accession>A0A9W9W961</accession>
<reference evidence="1" key="2">
    <citation type="journal article" date="2023" name="IMA Fungus">
        <title>Comparative genomic study of the Penicillium genus elucidates a diverse pangenome and 15 lateral gene transfer events.</title>
        <authorList>
            <person name="Petersen C."/>
            <person name="Sorensen T."/>
            <person name="Nielsen M.R."/>
            <person name="Sondergaard T.E."/>
            <person name="Sorensen J.L."/>
            <person name="Fitzpatrick D.A."/>
            <person name="Frisvad J.C."/>
            <person name="Nielsen K.L."/>
        </authorList>
    </citation>
    <scope>NUCLEOTIDE SEQUENCE</scope>
    <source>
        <strain evidence="1">IBT 29677</strain>
    </source>
</reference>
<dbReference type="AlphaFoldDB" id="A0A9W9W961"/>
<dbReference type="GeneID" id="81366089"/>
<dbReference type="EMBL" id="JAPZBU010000004">
    <property type="protein sequence ID" value="KAJ5408589.1"/>
    <property type="molecule type" value="Genomic_DNA"/>
</dbReference>
<comment type="caution">
    <text evidence="1">The sequence shown here is derived from an EMBL/GenBank/DDBJ whole genome shotgun (WGS) entry which is preliminary data.</text>
</comment>
<organism evidence="1 2">
    <name type="scientific">Penicillium cosmopolitanum</name>
    <dbReference type="NCBI Taxonomy" id="1131564"/>
    <lineage>
        <taxon>Eukaryota</taxon>
        <taxon>Fungi</taxon>
        <taxon>Dikarya</taxon>
        <taxon>Ascomycota</taxon>
        <taxon>Pezizomycotina</taxon>
        <taxon>Eurotiomycetes</taxon>
        <taxon>Eurotiomycetidae</taxon>
        <taxon>Eurotiales</taxon>
        <taxon>Aspergillaceae</taxon>
        <taxon>Penicillium</taxon>
    </lineage>
</organism>
<dbReference type="RefSeq" id="XP_056492904.1">
    <property type="nucleotide sequence ID" value="XM_056627109.1"/>
</dbReference>
<gene>
    <name evidence="1" type="ORF">N7509_002472</name>
</gene>
<name>A0A9W9W961_9EURO</name>
<dbReference type="Proteomes" id="UP001147747">
    <property type="component" value="Unassembled WGS sequence"/>
</dbReference>